<accession>G6YRW0</accession>
<evidence type="ECO:0000313" key="2">
    <source>
        <dbReference type="Proteomes" id="UP000003208"/>
    </source>
</evidence>
<proteinExistence type="predicted"/>
<dbReference type="EMBL" id="AGTR01000028">
    <property type="protein sequence ID" value="EHJ05068.1"/>
    <property type="molecule type" value="Genomic_DNA"/>
</dbReference>
<dbReference type="AlphaFoldDB" id="G6YRW0"/>
<protein>
    <submittedName>
        <fullName evidence="1">Uncharacterized protein</fullName>
    </submittedName>
</protein>
<gene>
    <name evidence="1" type="ORF">KYE_07834</name>
</gene>
<name>G6YRW0_9GAMM</name>
<reference evidence="1 2" key="1">
    <citation type="journal article" date="2012" name="J. Bacteriol.">
        <title>Genome sequence of deep-sea manganese-oxidizing bacterium Marinobacter manganoxydans MnI7-9.</title>
        <authorList>
            <person name="Wang H."/>
            <person name="Li H."/>
            <person name="Shao Z."/>
            <person name="Liao S."/>
            <person name="Johnstone L."/>
            <person name="Rensing C."/>
            <person name="Wang G."/>
        </authorList>
    </citation>
    <scope>NUCLEOTIDE SEQUENCE [LARGE SCALE GENOMIC DNA]</scope>
    <source>
        <strain evidence="1 2">MnI7-9</strain>
    </source>
</reference>
<sequence>MRDGLEKREEGMLVGFPYSAIMCESQGNAKTTRMRKSTHYAPIVQRL</sequence>
<evidence type="ECO:0000313" key="1">
    <source>
        <dbReference type="EMBL" id="EHJ05068.1"/>
    </source>
</evidence>
<organism evidence="1 2">
    <name type="scientific">Marinobacter manganoxydans MnI7-9</name>
    <dbReference type="NCBI Taxonomy" id="1094979"/>
    <lineage>
        <taxon>Bacteria</taxon>
        <taxon>Pseudomonadati</taxon>
        <taxon>Pseudomonadota</taxon>
        <taxon>Gammaproteobacteria</taxon>
        <taxon>Pseudomonadales</taxon>
        <taxon>Marinobacteraceae</taxon>
        <taxon>Marinobacter</taxon>
    </lineage>
</organism>
<keyword evidence="2" id="KW-1185">Reference proteome</keyword>
<dbReference type="Proteomes" id="UP000003208">
    <property type="component" value="Unassembled WGS sequence"/>
</dbReference>
<dbReference type="PATRIC" id="fig|1094979.3.peg.1517"/>